<dbReference type="EMBL" id="JACSDZ010000003">
    <property type="protein sequence ID" value="KAF7409540.1"/>
    <property type="molecule type" value="Genomic_DNA"/>
</dbReference>
<evidence type="ECO:0000313" key="1">
    <source>
        <dbReference type="EMBL" id="KAF7409540.1"/>
    </source>
</evidence>
<proteinExistence type="predicted"/>
<organism evidence="1 2">
    <name type="scientific">Vespula germanica</name>
    <name type="common">German yellow jacket</name>
    <name type="synonym">Paravespula germanica</name>
    <dbReference type="NCBI Taxonomy" id="30212"/>
    <lineage>
        <taxon>Eukaryota</taxon>
        <taxon>Metazoa</taxon>
        <taxon>Ecdysozoa</taxon>
        <taxon>Arthropoda</taxon>
        <taxon>Hexapoda</taxon>
        <taxon>Insecta</taxon>
        <taxon>Pterygota</taxon>
        <taxon>Neoptera</taxon>
        <taxon>Endopterygota</taxon>
        <taxon>Hymenoptera</taxon>
        <taxon>Apocrita</taxon>
        <taxon>Aculeata</taxon>
        <taxon>Vespoidea</taxon>
        <taxon>Vespidae</taxon>
        <taxon>Vespinae</taxon>
        <taxon>Vespula</taxon>
    </lineage>
</organism>
<keyword evidence="2" id="KW-1185">Reference proteome</keyword>
<evidence type="ECO:0000313" key="2">
    <source>
        <dbReference type="Proteomes" id="UP000617340"/>
    </source>
</evidence>
<name>A0A834KMS6_VESGE</name>
<sequence>MGKPLYLGSYWSDLDEKIWAYSEHRGLSNGPGPIPQAAIVSEKTIVYEGRKETFPEAPGLFSRFGRKKYGPIGRKGPLQWPKDPKRPFQRPRARSLGAIVSEKKIVKEYVFFHGSGAKRPSQRPPARSHGAVVSEKKIVKEKFFLPLIYIKRYNLCPVGQILWWKMWVYRAQKGPSSGPGPVPLGAISDLDEKIWAYRAQRDLSNVPPPVPLCAIVSVKKIVKENFFFPLFYINRYISAPIGQIWTKKIWAYRAQRAFSMAQDLDEKIWAYRALRGLSRGPGPVL</sequence>
<dbReference type="AlphaFoldDB" id="A0A834KMS6"/>
<dbReference type="Proteomes" id="UP000617340">
    <property type="component" value="Unassembled WGS sequence"/>
</dbReference>
<protein>
    <submittedName>
        <fullName evidence="1">Uncharacterized protein</fullName>
    </submittedName>
</protein>
<accession>A0A834KMS6</accession>
<gene>
    <name evidence="1" type="ORF">HZH68_003921</name>
</gene>
<reference evidence="1" key="1">
    <citation type="journal article" date="2020" name="G3 (Bethesda)">
        <title>High-Quality Assemblies for Three Invasive Social Wasps from the &lt;i&gt;Vespula&lt;/i&gt; Genus.</title>
        <authorList>
            <person name="Harrop T.W.R."/>
            <person name="Guhlin J."/>
            <person name="McLaughlin G.M."/>
            <person name="Permina E."/>
            <person name="Stockwell P."/>
            <person name="Gilligan J."/>
            <person name="Le Lec M.F."/>
            <person name="Gruber M.A.M."/>
            <person name="Quinn O."/>
            <person name="Lovegrove M."/>
            <person name="Duncan E.J."/>
            <person name="Remnant E.J."/>
            <person name="Van Eeckhoven J."/>
            <person name="Graham B."/>
            <person name="Knapp R.A."/>
            <person name="Langford K.W."/>
            <person name="Kronenberg Z."/>
            <person name="Press M.O."/>
            <person name="Eacker S.M."/>
            <person name="Wilson-Rankin E.E."/>
            <person name="Purcell J."/>
            <person name="Lester P.J."/>
            <person name="Dearden P.K."/>
        </authorList>
    </citation>
    <scope>NUCLEOTIDE SEQUENCE</scope>
    <source>
        <strain evidence="1">Linc-1</strain>
    </source>
</reference>
<comment type="caution">
    <text evidence="1">The sequence shown here is derived from an EMBL/GenBank/DDBJ whole genome shotgun (WGS) entry which is preliminary data.</text>
</comment>